<feature type="domain" description="Zn(2)-C6 fungal-type" evidence="2">
    <location>
        <begin position="21"/>
        <end position="50"/>
    </location>
</feature>
<evidence type="ECO:0000313" key="5">
    <source>
        <dbReference type="Proteomes" id="UP000285084"/>
    </source>
</evidence>
<dbReference type="Pfam" id="PF11951">
    <property type="entry name" value="Fungal_trans_2"/>
    <property type="match status" value="1"/>
</dbReference>
<evidence type="ECO:0000313" key="3">
    <source>
        <dbReference type="EMBL" id="RKK60350.1"/>
    </source>
</evidence>
<evidence type="ECO:0000313" key="4">
    <source>
        <dbReference type="EMBL" id="RKK82794.1"/>
    </source>
</evidence>
<dbReference type="VEuPathDB" id="FungiDB:FOMG_02301"/>
<dbReference type="EMBL" id="MRCX01000706">
    <property type="protein sequence ID" value="RKK60350.1"/>
    <property type="molecule type" value="Genomic_DNA"/>
</dbReference>
<proteinExistence type="predicted"/>
<dbReference type="PROSITE" id="PS50048">
    <property type="entry name" value="ZN2_CY6_FUNGAL_2"/>
    <property type="match status" value="1"/>
</dbReference>
<dbReference type="Proteomes" id="UP000285084">
    <property type="component" value="Unassembled WGS sequence"/>
</dbReference>
<dbReference type="InterPro" id="IPR021858">
    <property type="entry name" value="Fun_TF"/>
</dbReference>
<evidence type="ECO:0000256" key="1">
    <source>
        <dbReference type="ARBA" id="ARBA00023242"/>
    </source>
</evidence>
<dbReference type="PANTHER" id="PTHR47784">
    <property type="entry name" value="STEROL UPTAKE CONTROL PROTEIN 2"/>
    <property type="match status" value="1"/>
</dbReference>
<dbReference type="Gene3D" id="4.10.240.10">
    <property type="entry name" value="Zn(2)-C6 fungal-type DNA-binding domain"/>
    <property type="match status" value="1"/>
</dbReference>
<dbReference type="AlphaFoldDB" id="A0A420M8X5"/>
<dbReference type="EMBL" id="MRCY01000593">
    <property type="protein sequence ID" value="RKK82794.1"/>
    <property type="molecule type" value="Genomic_DNA"/>
</dbReference>
<dbReference type="SUPFAM" id="SSF57701">
    <property type="entry name" value="Zn2/Cys6 DNA-binding domain"/>
    <property type="match status" value="1"/>
</dbReference>
<dbReference type="SMART" id="SM00066">
    <property type="entry name" value="GAL4"/>
    <property type="match status" value="1"/>
</dbReference>
<dbReference type="Pfam" id="PF00172">
    <property type="entry name" value="Zn_clus"/>
    <property type="match status" value="1"/>
</dbReference>
<reference evidence="5 6" key="1">
    <citation type="journal article" date="2018" name="Sci. Rep.">
        <title>Characterisation of pathogen-specific regions and novel effector candidates in Fusarium oxysporum f. sp. cepae.</title>
        <authorList>
            <person name="Armitage A.D."/>
            <person name="Taylor A."/>
            <person name="Sobczyk M.K."/>
            <person name="Baxter L."/>
            <person name="Greenfield B.P."/>
            <person name="Bates H.J."/>
            <person name="Wilson F."/>
            <person name="Jackson A.C."/>
            <person name="Ott S."/>
            <person name="Harrison R.J."/>
            <person name="Clarkson J.P."/>
        </authorList>
    </citation>
    <scope>NUCLEOTIDE SEQUENCE [LARGE SCALE GENOMIC DNA]</scope>
    <source>
        <strain evidence="3 5">Fo_A13</strain>
        <strain evidence="4 6">Fo_A28</strain>
    </source>
</reference>
<keyword evidence="1" id="KW-0539">Nucleus</keyword>
<dbReference type="PANTHER" id="PTHR47784:SF5">
    <property type="entry name" value="STEROL UPTAKE CONTROL PROTEIN 2"/>
    <property type="match status" value="1"/>
</dbReference>
<dbReference type="VEuPathDB" id="FungiDB:FOIG_13594"/>
<gene>
    <name evidence="4" type="ORF">BFJ68_g17517</name>
    <name evidence="3" type="ORF">BFJ69_g17228</name>
</gene>
<evidence type="ECO:0000313" key="6">
    <source>
        <dbReference type="Proteomes" id="UP000285860"/>
    </source>
</evidence>
<dbReference type="PROSITE" id="PS00463">
    <property type="entry name" value="ZN2_CY6_FUNGAL_1"/>
    <property type="match status" value="1"/>
</dbReference>
<dbReference type="GO" id="GO:0008270">
    <property type="term" value="F:zinc ion binding"/>
    <property type="evidence" value="ECO:0007669"/>
    <property type="project" value="InterPro"/>
</dbReference>
<dbReference type="VEuPathDB" id="FungiDB:FOC4_g10002016"/>
<name>A0A420M8X5_FUSOX</name>
<dbReference type="InterPro" id="IPR001138">
    <property type="entry name" value="Zn2Cys6_DnaBD"/>
</dbReference>
<dbReference type="InterPro" id="IPR036864">
    <property type="entry name" value="Zn2-C6_fun-type_DNA-bd_sf"/>
</dbReference>
<dbReference type="Proteomes" id="UP000285860">
    <property type="component" value="Unassembled WGS sequence"/>
</dbReference>
<protein>
    <recommendedName>
        <fullName evidence="2">Zn(2)-C6 fungal-type domain-containing protein</fullName>
    </recommendedName>
</protein>
<comment type="caution">
    <text evidence="3">The sequence shown here is derived from an EMBL/GenBank/DDBJ whole genome shotgun (WGS) entry which is preliminary data.</text>
</comment>
<dbReference type="VEuPathDB" id="FungiDB:FOZG_02290"/>
<sequence length="415" mass="46889">MQTPDQPSTGRRRPHKKSKTGCAECRRRRIKCDEKKPTCTACVRHDLPCVCPSTKVATPCLTPSSDHSTIGPSASALQADEASFTSSLLVPNLIESDETPSPSAATFVIDDLALLHHWTLSASLDIVKSAGGDHYWQRLFPQIAFRHPFVMHGILSLAALHLAYRQSPDRQRLVCIAAHHHNIALQGFQQGISQMSDDNSDALFVCASLNILYVFGNFGPLCDDLSVDRKSRILGAEWIPAIRGVKAVLQPVYERVRRGPLSPMLGLGNWEELDPNHQSVVGDAHFRNIQGVWHHSGDVHVYDKALYLLRKCNAYMRQFATMSSEVLAQWGYNQTWSAPFIWLHYAPEEYFELLQQRQPPALLIFAYLGTLFHALNDYWFMEGWGRDMVDVADELLGEYWCRWMAWPKEVVGIHP</sequence>
<dbReference type="CDD" id="cd00067">
    <property type="entry name" value="GAL4"/>
    <property type="match status" value="1"/>
</dbReference>
<dbReference type="GO" id="GO:0001228">
    <property type="term" value="F:DNA-binding transcription activator activity, RNA polymerase II-specific"/>
    <property type="evidence" value="ECO:0007669"/>
    <property type="project" value="TreeGrafter"/>
</dbReference>
<organism evidence="3 5">
    <name type="scientific">Fusarium oxysporum</name>
    <name type="common">Fusarium vascular wilt</name>
    <dbReference type="NCBI Taxonomy" id="5507"/>
    <lineage>
        <taxon>Eukaryota</taxon>
        <taxon>Fungi</taxon>
        <taxon>Dikarya</taxon>
        <taxon>Ascomycota</taxon>
        <taxon>Pezizomycotina</taxon>
        <taxon>Sordariomycetes</taxon>
        <taxon>Hypocreomycetidae</taxon>
        <taxon>Hypocreales</taxon>
        <taxon>Nectriaceae</taxon>
        <taxon>Fusarium</taxon>
        <taxon>Fusarium oxysporum species complex</taxon>
    </lineage>
</organism>
<dbReference type="VEuPathDB" id="FungiDB:HZS61_001769"/>
<evidence type="ECO:0000259" key="2">
    <source>
        <dbReference type="PROSITE" id="PS50048"/>
    </source>
</evidence>
<accession>A0A420M8X5</accession>
<dbReference type="InterPro" id="IPR053157">
    <property type="entry name" value="Sterol_Uptake_Regulator"/>
</dbReference>
<dbReference type="VEuPathDB" id="FungiDB:FOC1_g10003897"/>
<dbReference type="VEuPathDB" id="FungiDB:FOXG_12966"/>